<dbReference type="InterPro" id="IPR006860">
    <property type="entry name" value="FecR"/>
</dbReference>
<dbReference type="Gene3D" id="2.60.120.1440">
    <property type="match status" value="1"/>
</dbReference>
<dbReference type="OrthoDB" id="258532at2"/>
<dbReference type="Pfam" id="PF04773">
    <property type="entry name" value="FecR"/>
    <property type="match status" value="1"/>
</dbReference>
<proteinExistence type="predicted"/>
<sequence length="509" mass="55952">MSDQAKQRIDELIEHHYLGQLNEEEQAELTSILKSDAGARERFREAAMIDAELRYLSSGQKHAKPGDKGASTQTQLIWLSALAASLLIAGGIYIANWSPQRPGADSAHHFPTASNSLAQLAVGYDYDFEEGYGPQLDRFKPGEYRLTDGAVTLSFANGVAVAIEGPARFTLVSPMRMELALGRARAMVPEAGHGFIIATDNLEVEDLGTEFGVVVDEERNGELHVFAGEVRLHGRNQSPELMGENSAIAWKGDKSPRAIIANEDAFATDASIGYHYWLAQSQALRKDPSAIFYFDFESGGDDPATILNRAPSGVIKSGDVSGGIWASGRWPEKGALLFEQGDDRIDLDIPGEYDAVTIMGWAQVNRYDHALQALFNTRDYDPGEHHWNLLRNGALRVGVSGAYVITTAKTMPSNQWTHFAARLDREKRISSYFLDGTLVGETAWDIDVPLRFGPCSIGAYGTTRPGKNGEPDQVDYSRPFRGRIDEIGVFARLFTDDEIRAAYQAGKNF</sequence>
<dbReference type="SUPFAM" id="SSF49899">
    <property type="entry name" value="Concanavalin A-like lectins/glucanases"/>
    <property type="match status" value="1"/>
</dbReference>
<dbReference type="GO" id="GO:0016989">
    <property type="term" value="F:sigma factor antagonist activity"/>
    <property type="evidence" value="ECO:0007669"/>
    <property type="project" value="TreeGrafter"/>
</dbReference>
<evidence type="ECO:0000313" key="4">
    <source>
        <dbReference type="Proteomes" id="UP000237819"/>
    </source>
</evidence>
<organism evidence="3 4">
    <name type="scientific">Blastopirellula marina</name>
    <dbReference type="NCBI Taxonomy" id="124"/>
    <lineage>
        <taxon>Bacteria</taxon>
        <taxon>Pseudomonadati</taxon>
        <taxon>Planctomycetota</taxon>
        <taxon>Planctomycetia</taxon>
        <taxon>Pirellulales</taxon>
        <taxon>Pirellulaceae</taxon>
        <taxon>Blastopirellula</taxon>
    </lineage>
</organism>
<dbReference type="PANTHER" id="PTHR30273:SF2">
    <property type="entry name" value="PROTEIN FECR"/>
    <property type="match status" value="1"/>
</dbReference>
<dbReference type="InterPro" id="IPR013320">
    <property type="entry name" value="ConA-like_dom_sf"/>
</dbReference>
<dbReference type="Proteomes" id="UP000237819">
    <property type="component" value="Unassembled WGS sequence"/>
</dbReference>
<dbReference type="AlphaFoldDB" id="A0A2S8GNG7"/>
<reference evidence="3 4" key="1">
    <citation type="submission" date="2018-02" db="EMBL/GenBank/DDBJ databases">
        <title>Comparative genomes isolates from brazilian mangrove.</title>
        <authorList>
            <person name="Araujo J.E."/>
            <person name="Taketani R.G."/>
            <person name="Silva M.C.P."/>
            <person name="Loureco M.V."/>
            <person name="Andreote F.D."/>
        </authorList>
    </citation>
    <scope>NUCLEOTIDE SEQUENCE [LARGE SCALE GENOMIC DNA]</scope>
    <source>
        <strain evidence="3 4">Nap-Phe MGV</strain>
    </source>
</reference>
<dbReference type="RefSeq" id="WP_105335686.1">
    <property type="nucleotide sequence ID" value="NZ_PUHZ01000012.1"/>
</dbReference>
<feature type="transmembrane region" description="Helical" evidence="1">
    <location>
        <begin position="76"/>
        <end position="95"/>
    </location>
</feature>
<dbReference type="InterPro" id="IPR012373">
    <property type="entry name" value="Ferrdict_sens_TM"/>
</dbReference>
<keyword evidence="1" id="KW-0812">Transmembrane</keyword>
<evidence type="ECO:0000256" key="1">
    <source>
        <dbReference type="SAM" id="Phobius"/>
    </source>
</evidence>
<evidence type="ECO:0000259" key="2">
    <source>
        <dbReference type="Pfam" id="PF04773"/>
    </source>
</evidence>
<evidence type="ECO:0000313" key="3">
    <source>
        <dbReference type="EMBL" id="PQO45986.1"/>
    </source>
</evidence>
<keyword evidence="1" id="KW-0472">Membrane</keyword>
<dbReference type="PANTHER" id="PTHR30273">
    <property type="entry name" value="PERIPLASMIC SIGNAL SENSOR AND SIGMA FACTOR ACTIVATOR FECR-RELATED"/>
    <property type="match status" value="1"/>
</dbReference>
<accession>A0A2S8GNG7</accession>
<dbReference type="Pfam" id="PF13385">
    <property type="entry name" value="Laminin_G_3"/>
    <property type="match status" value="1"/>
</dbReference>
<feature type="domain" description="FecR protein" evidence="2">
    <location>
        <begin position="148"/>
        <end position="231"/>
    </location>
</feature>
<dbReference type="EMBL" id="PUHZ01000012">
    <property type="protein sequence ID" value="PQO45986.1"/>
    <property type="molecule type" value="Genomic_DNA"/>
</dbReference>
<protein>
    <recommendedName>
        <fullName evidence="2">FecR protein domain-containing protein</fullName>
    </recommendedName>
</protein>
<keyword evidence="1" id="KW-1133">Transmembrane helix</keyword>
<gene>
    <name evidence="3" type="ORF">C5Y93_12115</name>
</gene>
<comment type="caution">
    <text evidence="3">The sequence shown here is derived from an EMBL/GenBank/DDBJ whole genome shotgun (WGS) entry which is preliminary data.</text>
</comment>
<name>A0A2S8GNG7_9BACT</name>
<dbReference type="Gene3D" id="2.60.120.200">
    <property type="match status" value="1"/>
</dbReference>